<comment type="caution">
    <text evidence="1">The sequence shown here is derived from an EMBL/GenBank/DDBJ whole genome shotgun (WGS) entry which is preliminary data.</text>
</comment>
<keyword evidence="2" id="KW-1185">Reference proteome</keyword>
<proteinExistence type="predicted"/>
<sequence length="75" mass="8198">MNCSMNCTFTATLEKDDPAYSMQVSVVENFLGDGTISIDGMNGTVRINSSTPTGFLYYRSVGDSITMFFTESESN</sequence>
<gene>
    <name evidence="1" type="ORF">PENTCL1PPCAC_22057</name>
</gene>
<evidence type="ECO:0000313" key="2">
    <source>
        <dbReference type="Proteomes" id="UP001432027"/>
    </source>
</evidence>
<reference evidence="1" key="1">
    <citation type="submission" date="2023-10" db="EMBL/GenBank/DDBJ databases">
        <title>Genome assembly of Pristionchus species.</title>
        <authorList>
            <person name="Yoshida K."/>
            <person name="Sommer R.J."/>
        </authorList>
    </citation>
    <scope>NUCLEOTIDE SEQUENCE</scope>
    <source>
        <strain evidence="1">RS0144</strain>
    </source>
</reference>
<evidence type="ECO:0008006" key="3">
    <source>
        <dbReference type="Google" id="ProtNLM"/>
    </source>
</evidence>
<dbReference type="Proteomes" id="UP001432027">
    <property type="component" value="Unassembled WGS sequence"/>
</dbReference>
<dbReference type="AlphaFoldDB" id="A0AAV5TZV1"/>
<name>A0AAV5TZV1_9BILA</name>
<dbReference type="EMBL" id="BTSX01000005">
    <property type="protein sequence ID" value="GMS99882.1"/>
    <property type="molecule type" value="Genomic_DNA"/>
</dbReference>
<feature type="non-terminal residue" evidence="1">
    <location>
        <position position="75"/>
    </location>
</feature>
<organism evidence="1 2">
    <name type="scientific">Pristionchus entomophagus</name>
    <dbReference type="NCBI Taxonomy" id="358040"/>
    <lineage>
        <taxon>Eukaryota</taxon>
        <taxon>Metazoa</taxon>
        <taxon>Ecdysozoa</taxon>
        <taxon>Nematoda</taxon>
        <taxon>Chromadorea</taxon>
        <taxon>Rhabditida</taxon>
        <taxon>Rhabditina</taxon>
        <taxon>Diplogasteromorpha</taxon>
        <taxon>Diplogasteroidea</taxon>
        <taxon>Neodiplogasteridae</taxon>
        <taxon>Pristionchus</taxon>
    </lineage>
</organism>
<accession>A0AAV5TZV1</accession>
<protein>
    <recommendedName>
        <fullName evidence="3">DUF3244 domain-containing protein</fullName>
    </recommendedName>
</protein>
<evidence type="ECO:0000313" key="1">
    <source>
        <dbReference type="EMBL" id="GMS99882.1"/>
    </source>
</evidence>